<dbReference type="InterPro" id="IPR002666">
    <property type="entry name" value="Folate_carrier"/>
</dbReference>
<dbReference type="GO" id="GO:0090482">
    <property type="term" value="F:vitamin transmembrane transporter activity"/>
    <property type="evidence" value="ECO:0007669"/>
    <property type="project" value="InterPro"/>
</dbReference>
<dbReference type="PANTHER" id="PTHR10686">
    <property type="entry name" value="FOLATE TRANSPORTER"/>
    <property type="match status" value="1"/>
</dbReference>
<evidence type="ECO:0000256" key="1">
    <source>
        <dbReference type="ARBA" id="ARBA00005773"/>
    </source>
</evidence>
<reference evidence="3" key="1">
    <citation type="submission" date="2012-09" db="EMBL/GenBank/DDBJ databases">
        <authorList>
            <person name="Martin A.A."/>
        </authorList>
    </citation>
    <scope>NUCLEOTIDE SEQUENCE</scope>
</reference>
<name>A0A0K0DKZ8_ANGCA</name>
<feature type="chain" id="PRO_5005326801" evidence="2">
    <location>
        <begin position="19"/>
        <end position="75"/>
    </location>
</feature>
<sequence>MHWVITTILLCVYGITKGVRSPTPFLTPYLISPYKNFTLDKVHVVPVFSLTDILRYKPVVVLVGACLSLTWILLV</sequence>
<dbReference type="PANTHER" id="PTHR10686:SF20">
    <property type="entry name" value="FOLATE TRANSPORTER 1"/>
    <property type="match status" value="1"/>
</dbReference>
<protein>
    <submittedName>
        <fullName evidence="4">Secreted protein</fullName>
    </submittedName>
</protein>
<dbReference type="AlphaFoldDB" id="A0A0K0DKZ8"/>
<proteinExistence type="inferred from homology"/>
<evidence type="ECO:0000313" key="3">
    <source>
        <dbReference type="Proteomes" id="UP000035642"/>
    </source>
</evidence>
<evidence type="ECO:0000313" key="4">
    <source>
        <dbReference type="WBParaSite" id="ACAC_0001222501-mRNA-1"/>
    </source>
</evidence>
<evidence type="ECO:0000256" key="2">
    <source>
        <dbReference type="SAM" id="SignalP"/>
    </source>
</evidence>
<feature type="signal peptide" evidence="2">
    <location>
        <begin position="1"/>
        <end position="18"/>
    </location>
</feature>
<reference evidence="4" key="2">
    <citation type="submission" date="2017-02" db="UniProtKB">
        <authorList>
            <consortium name="WormBaseParasite"/>
        </authorList>
    </citation>
    <scope>IDENTIFICATION</scope>
</reference>
<accession>A0A0K0DKZ8</accession>
<organism evidence="3 4">
    <name type="scientific">Angiostrongylus cantonensis</name>
    <name type="common">Rat lungworm</name>
    <dbReference type="NCBI Taxonomy" id="6313"/>
    <lineage>
        <taxon>Eukaryota</taxon>
        <taxon>Metazoa</taxon>
        <taxon>Ecdysozoa</taxon>
        <taxon>Nematoda</taxon>
        <taxon>Chromadorea</taxon>
        <taxon>Rhabditida</taxon>
        <taxon>Rhabditina</taxon>
        <taxon>Rhabditomorpha</taxon>
        <taxon>Strongyloidea</taxon>
        <taxon>Metastrongylidae</taxon>
        <taxon>Angiostrongylus</taxon>
    </lineage>
</organism>
<dbReference type="WBParaSite" id="ACAC_0001222501-mRNA-1">
    <property type="protein sequence ID" value="ACAC_0001222501-mRNA-1"/>
    <property type="gene ID" value="ACAC_0001222501"/>
</dbReference>
<comment type="similarity">
    <text evidence="1">Belongs to the reduced folate carrier (RFC) transporter (TC 2.A.48) family.</text>
</comment>
<dbReference type="Pfam" id="PF01770">
    <property type="entry name" value="Folate_carrier"/>
    <property type="match status" value="1"/>
</dbReference>
<dbReference type="GO" id="GO:0005886">
    <property type="term" value="C:plasma membrane"/>
    <property type="evidence" value="ECO:0007669"/>
    <property type="project" value="TreeGrafter"/>
</dbReference>
<dbReference type="Proteomes" id="UP000035642">
    <property type="component" value="Unassembled WGS sequence"/>
</dbReference>
<keyword evidence="3" id="KW-1185">Reference proteome</keyword>
<keyword evidence="2" id="KW-0732">Signal</keyword>